<organism evidence="13 14">
    <name type="scientific">Asterophora parasitica</name>
    <dbReference type="NCBI Taxonomy" id="117018"/>
    <lineage>
        <taxon>Eukaryota</taxon>
        <taxon>Fungi</taxon>
        <taxon>Dikarya</taxon>
        <taxon>Basidiomycota</taxon>
        <taxon>Agaricomycotina</taxon>
        <taxon>Agaricomycetes</taxon>
        <taxon>Agaricomycetidae</taxon>
        <taxon>Agaricales</taxon>
        <taxon>Tricholomatineae</taxon>
        <taxon>Lyophyllaceae</taxon>
        <taxon>Asterophora</taxon>
    </lineage>
</organism>
<evidence type="ECO:0000259" key="12">
    <source>
        <dbReference type="PROSITE" id="PS50166"/>
    </source>
</evidence>
<gene>
    <name evidence="13" type="ORF">DXG03_004248</name>
</gene>
<accession>A0A9P7G957</accession>
<evidence type="ECO:0000256" key="4">
    <source>
        <dbReference type="ARBA" id="ARBA00022448"/>
    </source>
</evidence>
<proteinExistence type="inferred from homology"/>
<comment type="subcellular location">
    <subcellularLocation>
        <location evidence="2">Cytoplasm</location>
    </subcellularLocation>
    <subcellularLocation>
        <location evidence="1">Nucleus envelope</location>
    </subcellularLocation>
</comment>
<evidence type="ECO:0000256" key="7">
    <source>
        <dbReference type="ARBA" id="ARBA00022927"/>
    </source>
</evidence>
<keyword evidence="11" id="KW-1133">Transmembrane helix</keyword>
<evidence type="ECO:0000256" key="6">
    <source>
        <dbReference type="ARBA" id="ARBA00022737"/>
    </source>
</evidence>
<protein>
    <recommendedName>
        <fullName evidence="9">Importin-95</fullName>
    </recommendedName>
    <alternativeName>
        <fullName evidence="10">Karyopherin-95</fullName>
    </alternativeName>
</protein>
<evidence type="ECO:0000256" key="9">
    <source>
        <dbReference type="ARBA" id="ARBA00079884"/>
    </source>
</evidence>
<evidence type="ECO:0000313" key="14">
    <source>
        <dbReference type="Proteomes" id="UP000775547"/>
    </source>
</evidence>
<keyword evidence="4" id="KW-0813">Transport</keyword>
<dbReference type="GO" id="GO:0031267">
    <property type="term" value="F:small GTPase binding"/>
    <property type="evidence" value="ECO:0007669"/>
    <property type="project" value="InterPro"/>
</dbReference>
<dbReference type="Pfam" id="PF13513">
    <property type="entry name" value="HEAT_EZ"/>
    <property type="match status" value="1"/>
</dbReference>
<evidence type="ECO:0000256" key="8">
    <source>
        <dbReference type="ARBA" id="ARBA00023242"/>
    </source>
</evidence>
<dbReference type="AlphaFoldDB" id="A0A9P7G957"/>
<keyword evidence="6" id="KW-0677">Repeat</keyword>
<dbReference type="InterPro" id="IPR011989">
    <property type="entry name" value="ARM-like"/>
</dbReference>
<evidence type="ECO:0000256" key="10">
    <source>
        <dbReference type="ARBA" id="ARBA00083566"/>
    </source>
</evidence>
<sequence>MNATDLLTNTLSADANTRQDATEKLETAARDSYPEYMLMLSSVLLEETNPIHVRNAAGLALKNALSARDTARQSDYSNRWLALNNETKSKIKQDALLTLGSASQKAGNFASQVVAAIAAVELPQNQWSELIELLLGFVNNQQNVNLKIATLQTIGFICETIKPEILSLRSNEILTAVIHGARKEEPSQEVQLAAIHALYNSLEFVRENFEREGERNYIMQVVCEATQNASVAVQVGAFECLVRIMGLYYDKMALYMEQALFGLTVVGMKHADERVALQAVEFWSTVCEEEVDLALEAQEAQDYGETPETESKHFAKIALPEIVPVLLLLLTKQEEDADEDEWDVSMAAGTCLALLAGAVQDAVVPAVIPFIEAHIKAEDWHHREAAVMTFGSILEGPDPTVLTPLVNQALPLLIDMMTDSNAHVKDTTAWTLGRICDLLISCIKPDVHLHPLISALVNGLSDAPRVVANCCWALMNLADQLGVFYEDDPSQAAQASGAGPLSPYYEGVVQALLRVTESAGNEANYRTAAYEAITSYLTQATPDAIPVVQNTVVTILQRMEQLLGMQNQILGVDDRNNWNELQSNFCSVVICVIRKLNDGIQPLADRVMTLILQLIQAAGKTSTVLEDAFLVVGSLASALESNFAPYIQAFLPFLYPALKAHEDTQLCTVAVGIIGDISRALGEQSAQYANPFMTVLFENLQSEVLNRNVKISVLSCFGDIALAIGGDFEPFLDTTMGVLRQAGAVEPNPLDYDLVDYVGQLREGILEAYTGIVTGLKKTEKVNLLLSHSPHILEFIQRCLSDEERTDSLTRLSYGLLGDLADSFPNGQIKPLLLNNWIVAELRTKNRMPPETKKTLRWAREVRFAFLLSLGMICWTVADILVLQMVKTATQ</sequence>
<dbReference type="SMART" id="SM00185">
    <property type="entry name" value="ARM"/>
    <property type="match status" value="5"/>
</dbReference>
<dbReference type="Pfam" id="PF03810">
    <property type="entry name" value="IBN_N"/>
    <property type="match status" value="1"/>
</dbReference>
<evidence type="ECO:0000313" key="13">
    <source>
        <dbReference type="EMBL" id="KAG5646194.1"/>
    </source>
</evidence>
<feature type="domain" description="Importin N-terminal" evidence="12">
    <location>
        <begin position="21"/>
        <end position="101"/>
    </location>
</feature>
<keyword evidence="11" id="KW-0472">Membrane</keyword>
<dbReference type="GO" id="GO:0006606">
    <property type="term" value="P:protein import into nucleus"/>
    <property type="evidence" value="ECO:0007669"/>
    <property type="project" value="InterPro"/>
</dbReference>
<reference evidence="13" key="2">
    <citation type="submission" date="2021-10" db="EMBL/GenBank/DDBJ databases">
        <title>Phylogenomics reveals ancestral predisposition of the termite-cultivated fungus Termitomyces towards a domesticated lifestyle.</title>
        <authorList>
            <person name="Auxier B."/>
            <person name="Grum-Grzhimaylo A."/>
            <person name="Cardenas M.E."/>
            <person name="Lodge J.D."/>
            <person name="Laessoe T."/>
            <person name="Pedersen O."/>
            <person name="Smith M.E."/>
            <person name="Kuyper T.W."/>
            <person name="Franco-Molano E.A."/>
            <person name="Baroni T.J."/>
            <person name="Aanen D.K."/>
        </authorList>
    </citation>
    <scope>NUCLEOTIDE SEQUENCE</scope>
    <source>
        <strain evidence="13">AP01</strain>
        <tissue evidence="13">Mycelium</tissue>
    </source>
</reference>
<evidence type="ECO:0000256" key="5">
    <source>
        <dbReference type="ARBA" id="ARBA00022490"/>
    </source>
</evidence>
<dbReference type="Proteomes" id="UP000775547">
    <property type="component" value="Unassembled WGS sequence"/>
</dbReference>
<dbReference type="InterPro" id="IPR001494">
    <property type="entry name" value="Importin-beta_N"/>
</dbReference>
<comment type="caution">
    <text evidence="13">The sequence shown here is derived from an EMBL/GenBank/DDBJ whole genome shotgun (WGS) entry which is preliminary data.</text>
</comment>
<dbReference type="PANTHER" id="PTHR10527">
    <property type="entry name" value="IMPORTIN BETA"/>
    <property type="match status" value="1"/>
</dbReference>
<dbReference type="InterPro" id="IPR040122">
    <property type="entry name" value="Importin_beta"/>
</dbReference>
<evidence type="ECO:0000256" key="3">
    <source>
        <dbReference type="ARBA" id="ARBA00010907"/>
    </source>
</evidence>
<evidence type="ECO:0000256" key="2">
    <source>
        <dbReference type="ARBA" id="ARBA00004496"/>
    </source>
</evidence>
<name>A0A9P7G957_9AGAR</name>
<dbReference type="GO" id="GO:0005635">
    <property type="term" value="C:nuclear envelope"/>
    <property type="evidence" value="ECO:0007669"/>
    <property type="project" value="UniProtKB-SubCell"/>
</dbReference>
<dbReference type="SUPFAM" id="SSF48371">
    <property type="entry name" value="ARM repeat"/>
    <property type="match status" value="1"/>
</dbReference>
<feature type="transmembrane region" description="Helical" evidence="11">
    <location>
        <begin position="864"/>
        <end position="886"/>
    </location>
</feature>
<evidence type="ECO:0000256" key="11">
    <source>
        <dbReference type="SAM" id="Phobius"/>
    </source>
</evidence>
<dbReference type="FunFam" id="1.25.10.10:FF:000027">
    <property type="entry name" value="Importin subunit beta-1"/>
    <property type="match status" value="1"/>
</dbReference>
<dbReference type="InterPro" id="IPR058584">
    <property type="entry name" value="IMB1_TNPO1-like_TPR"/>
</dbReference>
<dbReference type="GO" id="GO:0005737">
    <property type="term" value="C:cytoplasm"/>
    <property type="evidence" value="ECO:0007669"/>
    <property type="project" value="UniProtKB-SubCell"/>
</dbReference>
<keyword evidence="14" id="KW-1185">Reference proteome</keyword>
<dbReference type="PROSITE" id="PS50166">
    <property type="entry name" value="IMPORTIN_B_NT"/>
    <property type="match status" value="1"/>
</dbReference>
<keyword evidence="5" id="KW-0963">Cytoplasm</keyword>
<dbReference type="InterPro" id="IPR016024">
    <property type="entry name" value="ARM-type_fold"/>
</dbReference>
<dbReference type="InterPro" id="IPR000225">
    <property type="entry name" value="Armadillo"/>
</dbReference>
<keyword evidence="11" id="KW-0812">Transmembrane</keyword>
<keyword evidence="7" id="KW-0653">Protein transport</keyword>
<dbReference type="OrthoDB" id="10263328at2759"/>
<dbReference type="EMBL" id="JABCKV010000025">
    <property type="protein sequence ID" value="KAG5646194.1"/>
    <property type="molecule type" value="Genomic_DNA"/>
</dbReference>
<comment type="similarity">
    <text evidence="3">Belongs to the importin beta family. Importin beta-1 subfamily.</text>
</comment>
<keyword evidence="8" id="KW-0539">Nucleus</keyword>
<dbReference type="Gene3D" id="1.25.10.10">
    <property type="entry name" value="Leucine-rich Repeat Variant"/>
    <property type="match status" value="1"/>
</dbReference>
<evidence type="ECO:0000256" key="1">
    <source>
        <dbReference type="ARBA" id="ARBA00004259"/>
    </source>
</evidence>
<reference evidence="13" key="1">
    <citation type="submission" date="2020-07" db="EMBL/GenBank/DDBJ databases">
        <authorList>
            <person name="Nieuwenhuis M."/>
            <person name="Van De Peppel L.J.J."/>
        </authorList>
    </citation>
    <scope>NUCLEOTIDE SEQUENCE</scope>
    <source>
        <strain evidence="13">AP01</strain>
        <tissue evidence="13">Mycelium</tissue>
    </source>
</reference>
<dbReference type="SMART" id="SM00913">
    <property type="entry name" value="IBN_N"/>
    <property type="match status" value="1"/>
</dbReference>
<dbReference type="Pfam" id="PF25574">
    <property type="entry name" value="TPR_IMB1"/>
    <property type="match status" value="1"/>
</dbReference>